<proteinExistence type="predicted"/>
<gene>
    <name evidence="2" type="ORF">Q31b_02880</name>
</gene>
<evidence type="ECO:0000313" key="2">
    <source>
        <dbReference type="EMBL" id="TWU45117.1"/>
    </source>
</evidence>
<evidence type="ECO:0000313" key="3">
    <source>
        <dbReference type="Proteomes" id="UP000315471"/>
    </source>
</evidence>
<comment type="caution">
    <text evidence="2">The sequence shown here is derived from an EMBL/GenBank/DDBJ whole genome shotgun (WGS) entry which is preliminary data.</text>
</comment>
<dbReference type="AlphaFoldDB" id="A0A5C6EB08"/>
<keyword evidence="3" id="KW-1185">Reference proteome</keyword>
<sequence>MCSLVITIGRLLLLAMIPVVIILAVCDSAEAENWMDVVASVFFGVFFAGMFFYARRVLQ</sequence>
<feature type="transmembrane region" description="Helical" evidence="1">
    <location>
        <begin position="34"/>
        <end position="54"/>
    </location>
</feature>
<dbReference type="Proteomes" id="UP000315471">
    <property type="component" value="Unassembled WGS sequence"/>
</dbReference>
<reference evidence="2 3" key="1">
    <citation type="submission" date="2019-02" db="EMBL/GenBank/DDBJ databases">
        <title>Deep-cultivation of Planctomycetes and their phenomic and genomic characterization uncovers novel biology.</title>
        <authorList>
            <person name="Wiegand S."/>
            <person name="Jogler M."/>
            <person name="Boedeker C."/>
            <person name="Pinto D."/>
            <person name="Vollmers J."/>
            <person name="Rivas-Marin E."/>
            <person name="Kohn T."/>
            <person name="Peeters S.H."/>
            <person name="Heuer A."/>
            <person name="Rast P."/>
            <person name="Oberbeckmann S."/>
            <person name="Bunk B."/>
            <person name="Jeske O."/>
            <person name="Meyerdierks A."/>
            <person name="Storesund J.E."/>
            <person name="Kallscheuer N."/>
            <person name="Luecker S."/>
            <person name="Lage O.M."/>
            <person name="Pohl T."/>
            <person name="Merkel B.J."/>
            <person name="Hornburger P."/>
            <person name="Mueller R.-W."/>
            <person name="Bruemmer F."/>
            <person name="Labrenz M."/>
            <person name="Spormann A.M."/>
            <person name="Op Den Camp H."/>
            <person name="Overmann J."/>
            <person name="Amann R."/>
            <person name="Jetten M.S.M."/>
            <person name="Mascher T."/>
            <person name="Medema M.H."/>
            <person name="Devos D.P."/>
            <person name="Kaster A.-K."/>
            <person name="Ovreas L."/>
            <person name="Rohde M."/>
            <person name="Galperin M.Y."/>
            <person name="Jogler C."/>
        </authorList>
    </citation>
    <scope>NUCLEOTIDE SEQUENCE [LARGE SCALE GENOMIC DNA]</scope>
    <source>
        <strain evidence="2 3">Q31b</strain>
    </source>
</reference>
<keyword evidence="1" id="KW-0472">Membrane</keyword>
<protein>
    <submittedName>
        <fullName evidence="2">Uncharacterized protein</fullName>
    </submittedName>
</protein>
<keyword evidence="1" id="KW-1133">Transmembrane helix</keyword>
<organism evidence="2 3">
    <name type="scientific">Novipirellula aureliae</name>
    <dbReference type="NCBI Taxonomy" id="2527966"/>
    <lineage>
        <taxon>Bacteria</taxon>
        <taxon>Pseudomonadati</taxon>
        <taxon>Planctomycetota</taxon>
        <taxon>Planctomycetia</taxon>
        <taxon>Pirellulales</taxon>
        <taxon>Pirellulaceae</taxon>
        <taxon>Novipirellula</taxon>
    </lineage>
</organism>
<accession>A0A5C6EB08</accession>
<name>A0A5C6EB08_9BACT</name>
<evidence type="ECO:0000256" key="1">
    <source>
        <dbReference type="SAM" id="Phobius"/>
    </source>
</evidence>
<dbReference type="EMBL" id="SJPY01000001">
    <property type="protein sequence ID" value="TWU45117.1"/>
    <property type="molecule type" value="Genomic_DNA"/>
</dbReference>
<keyword evidence="1" id="KW-0812">Transmembrane</keyword>